<proteinExistence type="predicted"/>
<protein>
    <submittedName>
        <fullName evidence="3">Uncharacterized protein</fullName>
    </submittedName>
</protein>
<dbReference type="InterPro" id="IPR058789">
    <property type="entry name" value="ApnL_C"/>
</dbReference>
<dbReference type="EMBL" id="JAPDHZ010000002">
    <property type="protein sequence ID" value="MDG0790173.1"/>
    <property type="molecule type" value="Genomic_DNA"/>
</dbReference>
<evidence type="ECO:0000259" key="2">
    <source>
        <dbReference type="Pfam" id="PF25839"/>
    </source>
</evidence>
<keyword evidence="4" id="KW-1185">Reference proteome</keyword>
<dbReference type="AlphaFoldDB" id="A0A9X4QKZ0"/>
<dbReference type="InterPro" id="IPR058787">
    <property type="entry name" value="ApnL_M"/>
</dbReference>
<dbReference type="Pfam" id="PF25839">
    <property type="entry name" value="Apionate_lact_C"/>
    <property type="match status" value="1"/>
</dbReference>
<dbReference type="Proteomes" id="UP001153387">
    <property type="component" value="Unassembled WGS sequence"/>
</dbReference>
<dbReference type="RefSeq" id="WP_277564035.1">
    <property type="nucleotide sequence ID" value="NZ_JAPDHZ010000002.1"/>
</dbReference>
<organism evidence="3 4">
    <name type="scientific">Cohnella ginsengisoli</name>
    <dbReference type="NCBI Taxonomy" id="425004"/>
    <lineage>
        <taxon>Bacteria</taxon>
        <taxon>Bacillati</taxon>
        <taxon>Bacillota</taxon>
        <taxon>Bacilli</taxon>
        <taxon>Bacillales</taxon>
        <taxon>Paenibacillaceae</taxon>
        <taxon>Cohnella</taxon>
    </lineage>
</organism>
<feature type="domain" description="D-apionate lactonase C-terminal" evidence="2">
    <location>
        <begin position="253"/>
        <end position="300"/>
    </location>
</feature>
<reference evidence="3 4" key="1">
    <citation type="submission" date="2022-10" db="EMBL/GenBank/DDBJ databases">
        <title>Comparative genomic analysis of Cohnella hashimotonis sp. nov., isolated from the International Space Station.</title>
        <authorList>
            <person name="Simpson A."/>
            <person name="Venkateswaran K."/>
        </authorList>
    </citation>
    <scope>NUCLEOTIDE SEQUENCE [LARGE SCALE GENOMIC DNA]</scope>
    <source>
        <strain evidence="3 4">DSM 18997</strain>
    </source>
</reference>
<evidence type="ECO:0000259" key="1">
    <source>
        <dbReference type="Pfam" id="PF25838"/>
    </source>
</evidence>
<accession>A0A9X4QKZ0</accession>
<name>A0A9X4QKZ0_9BACL</name>
<comment type="caution">
    <text evidence="3">The sequence shown here is derived from an EMBL/GenBank/DDBJ whole genome shotgun (WGS) entry which is preliminary data.</text>
</comment>
<feature type="domain" description="D-apionate lactonase TIM barrel" evidence="1">
    <location>
        <begin position="3"/>
        <end position="238"/>
    </location>
</feature>
<evidence type="ECO:0000313" key="3">
    <source>
        <dbReference type="EMBL" id="MDG0790173.1"/>
    </source>
</evidence>
<sequence>MLTGAAESANFCGAELLIEAIADAREGSDRTGQLEALAEALKPYAVTVCGVTVYPEGEFGTTLALNRQLASALAAAGVRLPIGGGTRGNFAEFNRAELPLEDMDYAVYAINPQIHAFDDASIIETLEAQPATVRTAKARAGSLPLHVGPVTFKPRVNPYAANEVEAAKAERREGWEDARLRTPFGAVWTLGCLAQLGRAGADRVTLHEDAGALGLMPEGGASVHPVYELLKLAEEWAGAELLDVRVDRPLAAGALALRLNGRRRLIAANYTGAELKVHVAGGGADAPVRKLTLAPYGFACLDGVDGGTSPLADWN</sequence>
<dbReference type="Pfam" id="PF25838">
    <property type="entry name" value="Apionate_lact_M"/>
    <property type="match status" value="1"/>
</dbReference>
<evidence type="ECO:0000313" key="4">
    <source>
        <dbReference type="Proteomes" id="UP001153387"/>
    </source>
</evidence>
<gene>
    <name evidence="3" type="ORF">OMP38_04385</name>
</gene>